<comment type="similarity">
    <text evidence="9">Belongs to the OXA1/ALB3/YidC family.</text>
</comment>
<comment type="caution">
    <text evidence="12">The sequence shown here is derived from an EMBL/GenBank/DDBJ whole genome shotgun (WGS) entry which is preliminary data.</text>
</comment>
<dbReference type="GO" id="GO:0005886">
    <property type="term" value="C:plasma membrane"/>
    <property type="evidence" value="ECO:0007669"/>
    <property type="project" value="UniProtKB-SubCell"/>
</dbReference>
<feature type="transmembrane region" description="Helical" evidence="10">
    <location>
        <begin position="109"/>
        <end position="132"/>
    </location>
</feature>
<evidence type="ECO:0000256" key="2">
    <source>
        <dbReference type="ARBA" id="ARBA00022448"/>
    </source>
</evidence>
<dbReference type="CDD" id="cd20070">
    <property type="entry name" value="5TM_YidC_Alb3"/>
    <property type="match status" value="1"/>
</dbReference>
<dbReference type="InterPro" id="IPR001708">
    <property type="entry name" value="YidC/ALB3/OXA1/COX18"/>
</dbReference>
<feature type="transmembrane region" description="Helical" evidence="10">
    <location>
        <begin position="43"/>
        <end position="62"/>
    </location>
</feature>
<feature type="transmembrane region" description="Helical" evidence="10">
    <location>
        <begin position="238"/>
        <end position="260"/>
    </location>
</feature>
<name>A0A2N2F2M4_9BACT</name>
<evidence type="ECO:0000313" key="12">
    <source>
        <dbReference type="EMBL" id="PKN02465.1"/>
    </source>
</evidence>
<evidence type="ECO:0000256" key="4">
    <source>
        <dbReference type="ARBA" id="ARBA00022692"/>
    </source>
</evidence>
<dbReference type="PANTHER" id="PTHR12428">
    <property type="entry name" value="OXA1"/>
    <property type="match status" value="1"/>
</dbReference>
<accession>A0A2N2F2M4</accession>
<evidence type="ECO:0000256" key="10">
    <source>
        <dbReference type="SAM" id="Phobius"/>
    </source>
</evidence>
<keyword evidence="2" id="KW-0813">Transport</keyword>
<comment type="subcellular location">
    <subcellularLocation>
        <location evidence="1">Cell membrane</location>
        <topology evidence="1">Multi-pass membrane protein</topology>
    </subcellularLocation>
    <subcellularLocation>
        <location evidence="9">Membrane</location>
        <topology evidence="9">Multi-pass membrane protein</topology>
    </subcellularLocation>
</comment>
<dbReference type="Pfam" id="PF02096">
    <property type="entry name" value="60KD_IMP"/>
    <property type="match status" value="1"/>
</dbReference>
<keyword evidence="6 10" id="KW-1133">Transmembrane helix</keyword>
<dbReference type="Proteomes" id="UP000233417">
    <property type="component" value="Unassembled WGS sequence"/>
</dbReference>
<dbReference type="GO" id="GO:0032977">
    <property type="term" value="F:membrane insertase activity"/>
    <property type="evidence" value="ECO:0007669"/>
    <property type="project" value="InterPro"/>
</dbReference>
<dbReference type="AlphaFoldDB" id="A0A2N2F2M4"/>
<dbReference type="EMBL" id="PHAO01000001">
    <property type="protein sequence ID" value="PKN02465.1"/>
    <property type="molecule type" value="Genomic_DNA"/>
</dbReference>
<evidence type="ECO:0000256" key="9">
    <source>
        <dbReference type="RuleBase" id="RU003945"/>
    </source>
</evidence>
<gene>
    <name evidence="12" type="ORF">CVU76_00270</name>
</gene>
<protein>
    <recommendedName>
        <fullName evidence="11">Membrane insertase YidC/Oxa/ALB C-terminal domain-containing protein</fullName>
    </recommendedName>
</protein>
<evidence type="ECO:0000256" key="8">
    <source>
        <dbReference type="ARBA" id="ARBA00023186"/>
    </source>
</evidence>
<keyword evidence="7 10" id="KW-0472">Membrane</keyword>
<keyword evidence="5" id="KW-0653">Protein transport</keyword>
<dbReference type="GO" id="GO:0015031">
    <property type="term" value="P:protein transport"/>
    <property type="evidence" value="ECO:0007669"/>
    <property type="project" value="UniProtKB-KW"/>
</dbReference>
<dbReference type="NCBIfam" id="TIGR03592">
    <property type="entry name" value="yidC_oxa1_cterm"/>
    <property type="match status" value="1"/>
</dbReference>
<reference evidence="12 13" key="1">
    <citation type="journal article" date="2017" name="ISME J.">
        <title>Potential for microbial H2 and metal transformations associated with novel bacteria and archaea in deep terrestrial subsurface sediments.</title>
        <authorList>
            <person name="Hernsdorf A.W."/>
            <person name="Amano Y."/>
            <person name="Miyakawa K."/>
            <person name="Ise K."/>
            <person name="Suzuki Y."/>
            <person name="Anantharaman K."/>
            <person name="Probst A."/>
            <person name="Burstein D."/>
            <person name="Thomas B.C."/>
            <person name="Banfield J.F."/>
        </authorList>
    </citation>
    <scope>NUCLEOTIDE SEQUENCE [LARGE SCALE GENOMIC DNA]</scope>
    <source>
        <strain evidence="12">HGW-Dojkabacteria-1</strain>
    </source>
</reference>
<dbReference type="InterPro" id="IPR047196">
    <property type="entry name" value="YidC_ALB_C"/>
</dbReference>
<dbReference type="PANTHER" id="PTHR12428:SF65">
    <property type="entry name" value="CYTOCHROME C OXIDASE ASSEMBLY PROTEIN COX18, MITOCHONDRIAL"/>
    <property type="match status" value="1"/>
</dbReference>
<keyword evidence="3" id="KW-1003">Cell membrane</keyword>
<organism evidence="12 13">
    <name type="scientific">Candidatus Dojkabacteria bacterium HGW-Dojkabacteria-1</name>
    <dbReference type="NCBI Taxonomy" id="2013761"/>
    <lineage>
        <taxon>Bacteria</taxon>
        <taxon>Candidatus Dojkabacteria</taxon>
    </lineage>
</organism>
<evidence type="ECO:0000259" key="11">
    <source>
        <dbReference type="Pfam" id="PF02096"/>
    </source>
</evidence>
<evidence type="ECO:0000256" key="5">
    <source>
        <dbReference type="ARBA" id="ARBA00022927"/>
    </source>
</evidence>
<dbReference type="GO" id="GO:0051205">
    <property type="term" value="P:protein insertion into membrane"/>
    <property type="evidence" value="ECO:0007669"/>
    <property type="project" value="TreeGrafter"/>
</dbReference>
<keyword evidence="8" id="KW-0143">Chaperone</keyword>
<sequence length="296" mass="34001">MYNASDFYYYSFIRMLATIWNTVLFNPVLNVVILLYHYLGDNLGLAILAIAVIVRILLTPLVKKQTEMTKKMANLKPELDKLQKKYANNKEKLSQEQMKLYKRVGYNPLGCIGTFIPQLIILSVLIGVIRAVTDSNLDGLYTWVRELIGINNGYIVNPQFLFWDLTKSYNGMSSEFGRFAAESLPYVVLAVLVGIVQYATTAFTQKMNAPTTPSKKEKKKGETTPEDMQAQMQKSMMFMFPLMTVFFTISMPAALGWYWMIQSVMLVVQYFTLDFDKTKRGVQNLWDVIFTKKKIN</sequence>
<feature type="transmembrane region" description="Helical" evidence="10">
    <location>
        <begin position="12"/>
        <end position="37"/>
    </location>
</feature>
<feature type="transmembrane region" description="Helical" evidence="10">
    <location>
        <begin position="184"/>
        <end position="204"/>
    </location>
</feature>
<evidence type="ECO:0000256" key="6">
    <source>
        <dbReference type="ARBA" id="ARBA00022989"/>
    </source>
</evidence>
<proteinExistence type="inferred from homology"/>
<keyword evidence="4 9" id="KW-0812">Transmembrane</keyword>
<evidence type="ECO:0000256" key="7">
    <source>
        <dbReference type="ARBA" id="ARBA00023136"/>
    </source>
</evidence>
<dbReference type="InterPro" id="IPR028055">
    <property type="entry name" value="YidC/Oxa/ALB_C"/>
</dbReference>
<evidence type="ECO:0000256" key="3">
    <source>
        <dbReference type="ARBA" id="ARBA00022475"/>
    </source>
</evidence>
<evidence type="ECO:0000313" key="13">
    <source>
        <dbReference type="Proteomes" id="UP000233417"/>
    </source>
</evidence>
<evidence type="ECO:0000256" key="1">
    <source>
        <dbReference type="ARBA" id="ARBA00004651"/>
    </source>
</evidence>
<feature type="domain" description="Membrane insertase YidC/Oxa/ALB C-terminal" evidence="11">
    <location>
        <begin position="44"/>
        <end position="272"/>
    </location>
</feature>